<keyword evidence="5 6" id="KW-0472">Membrane</keyword>
<comment type="similarity">
    <text evidence="2 6">Belongs to the peroxisomal membrane protein PXMP2/4 family.</text>
</comment>
<evidence type="ECO:0000256" key="6">
    <source>
        <dbReference type="RuleBase" id="RU363053"/>
    </source>
</evidence>
<dbReference type="GO" id="GO:0016020">
    <property type="term" value="C:membrane"/>
    <property type="evidence" value="ECO:0007669"/>
    <property type="project" value="UniProtKB-SubCell"/>
</dbReference>
<dbReference type="Proteomes" id="UP000504610">
    <property type="component" value="Chromosome 9"/>
</dbReference>
<evidence type="ECO:0000256" key="4">
    <source>
        <dbReference type="ARBA" id="ARBA00022989"/>
    </source>
</evidence>
<comment type="subcellular location">
    <subcellularLocation>
        <location evidence="1">Membrane</location>
        <topology evidence="1">Multi-pass membrane protein</topology>
    </subcellularLocation>
</comment>
<gene>
    <name evidence="8" type="primary">LOC108825728</name>
</gene>
<comment type="caution">
    <text evidence="6">Lacks conserved residue(s) required for the propagation of feature annotation.</text>
</comment>
<dbReference type="PANTHER" id="PTHR11266">
    <property type="entry name" value="PEROXISOMAL MEMBRANE PROTEIN 2, PXMP2 MPV17"/>
    <property type="match status" value="1"/>
</dbReference>
<evidence type="ECO:0000256" key="1">
    <source>
        <dbReference type="ARBA" id="ARBA00004141"/>
    </source>
</evidence>
<evidence type="ECO:0000256" key="5">
    <source>
        <dbReference type="ARBA" id="ARBA00023136"/>
    </source>
</evidence>
<organism evidence="7 8">
    <name type="scientific">Raphanus sativus</name>
    <name type="common">Radish</name>
    <name type="synonym">Raphanus raphanistrum var. sativus</name>
    <dbReference type="NCBI Taxonomy" id="3726"/>
    <lineage>
        <taxon>Eukaryota</taxon>
        <taxon>Viridiplantae</taxon>
        <taxon>Streptophyta</taxon>
        <taxon>Embryophyta</taxon>
        <taxon>Tracheophyta</taxon>
        <taxon>Spermatophyta</taxon>
        <taxon>Magnoliopsida</taxon>
        <taxon>eudicotyledons</taxon>
        <taxon>Gunneridae</taxon>
        <taxon>Pentapetalae</taxon>
        <taxon>rosids</taxon>
        <taxon>malvids</taxon>
        <taxon>Brassicales</taxon>
        <taxon>Brassicaceae</taxon>
        <taxon>Brassiceae</taxon>
        <taxon>Raphanus</taxon>
    </lineage>
</organism>
<keyword evidence="7" id="KW-1185">Reference proteome</keyword>
<evidence type="ECO:0000256" key="2">
    <source>
        <dbReference type="ARBA" id="ARBA00006824"/>
    </source>
</evidence>
<reference evidence="8" key="2">
    <citation type="submission" date="2025-08" db="UniProtKB">
        <authorList>
            <consortium name="RefSeq"/>
        </authorList>
    </citation>
    <scope>IDENTIFICATION</scope>
    <source>
        <tissue evidence="8">Leaf</tissue>
    </source>
</reference>
<evidence type="ECO:0000256" key="3">
    <source>
        <dbReference type="ARBA" id="ARBA00022692"/>
    </source>
</evidence>
<evidence type="ECO:0000313" key="8">
    <source>
        <dbReference type="RefSeq" id="XP_056850463.1"/>
    </source>
</evidence>
<dbReference type="PANTHER" id="PTHR11266:SF86">
    <property type="entry name" value="PEROXISOMAL MEMBRANE PROTEIN PMP22"/>
    <property type="match status" value="1"/>
</dbReference>
<accession>A0A9W3CFX8</accession>
<dbReference type="GO" id="GO:0005737">
    <property type="term" value="C:cytoplasm"/>
    <property type="evidence" value="ECO:0007669"/>
    <property type="project" value="TreeGrafter"/>
</dbReference>
<sequence length="216" mass="24635">MGSPAKKTTLQRYLSQLQQHPLRTKAITAGVLSGVSDVVSQKLSGIQKIQLRRVLLKMIFAGGFLGPVGHFFHTTLDKIFQGKKDTKTVAKKVIVEQLTLSPLNHLLFMIYYGVVIERTPWNLVRDRIKKTYPTVQLTAWTFCPIVGWVNYKYVRLHFQVILTASLHSSGKTMTHIYCSLFHKPKLKIYILLFFSGEFTLPCEQGQWQTLALARAK</sequence>
<proteinExistence type="inferred from homology"/>
<evidence type="ECO:0000313" key="7">
    <source>
        <dbReference type="Proteomes" id="UP000504610"/>
    </source>
</evidence>
<dbReference type="OrthoDB" id="10267969at2759"/>
<feature type="transmembrane region" description="Helical" evidence="6">
    <location>
        <begin position="54"/>
        <end position="72"/>
    </location>
</feature>
<keyword evidence="3 6" id="KW-0812">Transmembrane</keyword>
<dbReference type="AlphaFoldDB" id="A0A9W3CFX8"/>
<name>A0A9W3CFX8_RAPSA</name>
<protein>
    <submittedName>
        <fullName evidence="8">Peroxisomal membrane protein PMP22 isoform X1</fullName>
    </submittedName>
</protein>
<dbReference type="GeneID" id="108825728"/>
<keyword evidence="4 6" id="KW-1133">Transmembrane helix</keyword>
<dbReference type="Pfam" id="PF04117">
    <property type="entry name" value="Mpv17_PMP22"/>
    <property type="match status" value="1"/>
</dbReference>
<dbReference type="RefSeq" id="XP_056850463.1">
    <property type="nucleotide sequence ID" value="XM_056994483.1"/>
</dbReference>
<dbReference type="InterPro" id="IPR007248">
    <property type="entry name" value="Mpv17_PMP22"/>
</dbReference>
<reference evidence="7" key="1">
    <citation type="journal article" date="2019" name="Database">
        <title>The radish genome database (RadishGD): an integrated information resource for radish genomics.</title>
        <authorList>
            <person name="Yu H.J."/>
            <person name="Baek S."/>
            <person name="Lee Y.J."/>
            <person name="Cho A."/>
            <person name="Mun J.H."/>
        </authorList>
    </citation>
    <scope>NUCLEOTIDE SEQUENCE [LARGE SCALE GENOMIC DNA]</scope>
    <source>
        <strain evidence="7">cv. WK10039</strain>
    </source>
</reference>